<evidence type="ECO:0000259" key="1">
    <source>
        <dbReference type="Pfam" id="PF13391"/>
    </source>
</evidence>
<reference evidence="2 3" key="1">
    <citation type="journal article" date="2015" name="Stand. Genomic Sci.">
        <title>Genomic Encyclopedia of Bacterial and Archaeal Type Strains, Phase III: the genomes of soil and plant-associated and newly described type strains.</title>
        <authorList>
            <person name="Whitman W.B."/>
            <person name="Woyke T."/>
            <person name="Klenk H.P."/>
            <person name="Zhou Y."/>
            <person name="Lilburn T.G."/>
            <person name="Beck B.J."/>
            <person name="De Vos P."/>
            <person name="Vandamme P."/>
            <person name="Eisen J.A."/>
            <person name="Garrity G."/>
            <person name="Hugenholtz P."/>
            <person name="Kyrpides N.C."/>
        </authorList>
    </citation>
    <scope>NUCLEOTIDE SEQUENCE [LARGE SCALE GENOMIC DNA]</scope>
    <source>
        <strain evidence="2 3">A3</strain>
    </source>
</reference>
<organism evidence="2 3">
    <name type="scientific">Dokdonella fugitiva</name>
    <dbReference type="NCBI Taxonomy" id="328517"/>
    <lineage>
        <taxon>Bacteria</taxon>
        <taxon>Pseudomonadati</taxon>
        <taxon>Pseudomonadota</taxon>
        <taxon>Gammaproteobacteria</taxon>
        <taxon>Lysobacterales</taxon>
        <taxon>Rhodanobacteraceae</taxon>
        <taxon>Dokdonella</taxon>
    </lineage>
</organism>
<sequence length="262" mass="28450">MSTAVNPLQRALVEKAGHDNGFEHVLSPVGDAVGLASARHRSKAAVTAGAEGFEVRFQPATPALLPELLRSFQPWAGADDVFRVPTLADLAALLRRAGSLSQALPNQAVRDYHAAVAQAVEAIPAEARGTEVERLVRQRVGQARYRDALLTYWDGACAVTGVTVTEALRASHAKPWAECADDAERLDAFNGFLLVANLDALFDRFLISFDDAGHLLTSTRLSPGDLHGLGIRPGMVLRWLTSEHLPYLQWHRERFLRSGSAS</sequence>
<accession>A0A4R2HSK7</accession>
<dbReference type="RefSeq" id="WP_241988148.1">
    <property type="nucleotide sequence ID" value="NZ_SLWQ01000018.1"/>
</dbReference>
<proteinExistence type="predicted"/>
<dbReference type="Proteomes" id="UP000294862">
    <property type="component" value="Unassembled WGS sequence"/>
</dbReference>
<keyword evidence="3" id="KW-1185">Reference proteome</keyword>
<dbReference type="EMBL" id="SLWQ01000018">
    <property type="protein sequence ID" value="TCO33936.1"/>
    <property type="molecule type" value="Genomic_DNA"/>
</dbReference>
<name>A0A4R2HSK7_9GAMM</name>
<gene>
    <name evidence="2" type="ORF">EV148_1185</name>
</gene>
<dbReference type="Pfam" id="PF13391">
    <property type="entry name" value="HNH_2"/>
    <property type="match status" value="1"/>
</dbReference>
<protein>
    <submittedName>
        <fullName evidence="2">HNH endonuclease</fullName>
    </submittedName>
</protein>
<comment type="caution">
    <text evidence="2">The sequence shown here is derived from an EMBL/GenBank/DDBJ whole genome shotgun (WGS) entry which is preliminary data.</text>
</comment>
<dbReference type="InterPro" id="IPR003615">
    <property type="entry name" value="HNH_nuc"/>
</dbReference>
<evidence type="ECO:0000313" key="2">
    <source>
        <dbReference type="EMBL" id="TCO33936.1"/>
    </source>
</evidence>
<evidence type="ECO:0000313" key="3">
    <source>
        <dbReference type="Proteomes" id="UP000294862"/>
    </source>
</evidence>
<keyword evidence="2" id="KW-0255">Endonuclease</keyword>
<dbReference type="GO" id="GO:0004519">
    <property type="term" value="F:endonuclease activity"/>
    <property type="evidence" value="ECO:0007669"/>
    <property type="project" value="UniProtKB-KW"/>
</dbReference>
<dbReference type="AlphaFoldDB" id="A0A4R2HSK7"/>
<keyword evidence="2" id="KW-0378">Hydrolase</keyword>
<feature type="domain" description="HNH nuclease" evidence="1">
    <location>
        <begin position="157"/>
        <end position="210"/>
    </location>
</feature>
<keyword evidence="2" id="KW-0540">Nuclease</keyword>